<dbReference type="RefSeq" id="WP_176520228.1">
    <property type="nucleotide sequence ID" value="NZ_OCND01000011.1"/>
</dbReference>
<dbReference type="PROSITE" id="PS51257">
    <property type="entry name" value="PROKAR_LIPOPROTEIN"/>
    <property type="match status" value="1"/>
</dbReference>
<feature type="chain" id="PRO_5012380156" evidence="2">
    <location>
        <begin position="20"/>
        <end position="378"/>
    </location>
</feature>
<keyword evidence="4" id="KW-1185">Reference proteome</keyword>
<sequence length="378" mass="40810">MLRNSAPFCLALLCLVLAACKPAVPVAPSEAPQVEITAGTDDNGAISSGPVEPAPPRKPDLSKTTDWPAAPLTPGVTWISCDLDYAQHGDGEPLEGLDFLQIVDRVQPCQEQGVLRLRYTGKINAEFTALMERVSNIASRMGIGKRVLDIGSSGGRVEDAIRAGDIIGASQWTLWVRDGAICHSSCVLILAAGDNRMIAGKVGIHRMMRINSAASTRAELTQELRDVYGQLKDYLERNGAAVTVADLMMTVPNRKLRLLTSAELDEYGLQGPNAVQDDLDRIQLTRKCGEGFVRRKDDFQLAFERLCRKPEREGAALEEIQACGLTLRDRFGFPDEKCPDDSPLAEFDSGLAMLEPAGDREGQPSRSGGSDSGGHPAP</sequence>
<organism evidence="3 4">
    <name type="scientific">Pseudoxanthomonas wuyuanensis</name>
    <dbReference type="NCBI Taxonomy" id="1073196"/>
    <lineage>
        <taxon>Bacteria</taxon>
        <taxon>Pseudomonadati</taxon>
        <taxon>Pseudomonadota</taxon>
        <taxon>Gammaproteobacteria</taxon>
        <taxon>Lysobacterales</taxon>
        <taxon>Lysobacteraceae</taxon>
        <taxon>Pseudoxanthomonas</taxon>
    </lineage>
</organism>
<accession>A0A286DDX7</accession>
<evidence type="ECO:0000256" key="1">
    <source>
        <dbReference type="SAM" id="MobiDB-lite"/>
    </source>
</evidence>
<evidence type="ECO:0000313" key="4">
    <source>
        <dbReference type="Proteomes" id="UP000219374"/>
    </source>
</evidence>
<keyword evidence="2" id="KW-0732">Signal</keyword>
<gene>
    <name evidence="3" type="ORF">SAMN06296416_11124</name>
</gene>
<feature type="region of interest" description="Disordered" evidence="1">
    <location>
        <begin position="352"/>
        <end position="378"/>
    </location>
</feature>
<dbReference type="AlphaFoldDB" id="A0A286DDX7"/>
<dbReference type="SUPFAM" id="SSF52096">
    <property type="entry name" value="ClpP/crotonase"/>
    <property type="match status" value="1"/>
</dbReference>
<reference evidence="3 4" key="1">
    <citation type="submission" date="2017-09" db="EMBL/GenBank/DDBJ databases">
        <authorList>
            <person name="Ehlers B."/>
            <person name="Leendertz F.H."/>
        </authorList>
    </citation>
    <scope>NUCLEOTIDE SEQUENCE [LARGE SCALE GENOMIC DNA]</scope>
    <source>
        <strain evidence="3 4">CGMCC 1.10978</strain>
    </source>
</reference>
<dbReference type="EMBL" id="OCND01000011">
    <property type="protein sequence ID" value="SOD56819.1"/>
    <property type="molecule type" value="Genomic_DNA"/>
</dbReference>
<dbReference type="InterPro" id="IPR029045">
    <property type="entry name" value="ClpP/crotonase-like_dom_sf"/>
</dbReference>
<dbReference type="Gene3D" id="3.90.226.10">
    <property type="entry name" value="2-enoyl-CoA Hydratase, Chain A, domain 1"/>
    <property type="match status" value="1"/>
</dbReference>
<protein>
    <submittedName>
        <fullName evidence="3">Uncharacterized protein</fullName>
    </submittedName>
</protein>
<feature type="region of interest" description="Disordered" evidence="1">
    <location>
        <begin position="39"/>
        <end position="68"/>
    </location>
</feature>
<feature type="signal peptide" evidence="2">
    <location>
        <begin position="1"/>
        <end position="19"/>
    </location>
</feature>
<name>A0A286DDX7_9GAMM</name>
<evidence type="ECO:0000313" key="3">
    <source>
        <dbReference type="EMBL" id="SOD56819.1"/>
    </source>
</evidence>
<proteinExistence type="predicted"/>
<evidence type="ECO:0000256" key="2">
    <source>
        <dbReference type="SAM" id="SignalP"/>
    </source>
</evidence>
<dbReference type="Proteomes" id="UP000219374">
    <property type="component" value="Unassembled WGS sequence"/>
</dbReference>